<proteinExistence type="predicted"/>
<name>A0A7S1DK99_HEMAN</name>
<dbReference type="EMBL" id="HBFX01009241">
    <property type="protein sequence ID" value="CAD8950954.1"/>
    <property type="molecule type" value="Transcribed_RNA"/>
</dbReference>
<feature type="region of interest" description="Disordered" evidence="1">
    <location>
        <begin position="150"/>
        <end position="225"/>
    </location>
</feature>
<evidence type="ECO:0000256" key="1">
    <source>
        <dbReference type="SAM" id="MobiDB-lite"/>
    </source>
</evidence>
<evidence type="ECO:0008006" key="3">
    <source>
        <dbReference type="Google" id="ProtNLM"/>
    </source>
</evidence>
<feature type="compositionally biased region" description="Basic and acidic residues" evidence="1">
    <location>
        <begin position="196"/>
        <end position="225"/>
    </location>
</feature>
<reference evidence="2" key="1">
    <citation type="submission" date="2021-01" db="EMBL/GenBank/DDBJ databases">
        <authorList>
            <person name="Corre E."/>
            <person name="Pelletier E."/>
            <person name="Niang G."/>
            <person name="Scheremetjew M."/>
            <person name="Finn R."/>
            <person name="Kale V."/>
            <person name="Holt S."/>
            <person name="Cochrane G."/>
            <person name="Meng A."/>
            <person name="Brown T."/>
            <person name="Cohen L."/>
        </authorList>
    </citation>
    <scope>NUCLEOTIDE SEQUENCE</scope>
    <source>
        <strain evidence="2">CCMP644</strain>
    </source>
</reference>
<feature type="compositionally biased region" description="Polar residues" evidence="1">
    <location>
        <begin position="173"/>
        <end position="195"/>
    </location>
</feature>
<sequence length="225" mass="23934">MGQEMSQDVGMLGCGDFCRSSRNQGGPGLMAKTADPIRPKDRNQQAAGIGAVFGVDATGAVFFNTAVAGSSCEDAEKEGKLYKGDVLVRVSDHKVYRAPLSSVASKLLGKPGTTVEVTFMREDQYVTMNLERRLTDMKAAKQAVYQAKVESGLPTDSTPDQAANGAVAGGSFPQRQSGTPQRPAGSPQNAIGSETKSPDKKHQSFDSKTPDRKNASLDKKKLSFE</sequence>
<feature type="region of interest" description="Disordered" evidence="1">
    <location>
        <begin position="23"/>
        <end position="43"/>
    </location>
</feature>
<organism evidence="2">
    <name type="scientific">Hemiselmis andersenii</name>
    <name type="common">Cryptophyte alga</name>
    <dbReference type="NCBI Taxonomy" id="464988"/>
    <lineage>
        <taxon>Eukaryota</taxon>
        <taxon>Cryptophyceae</taxon>
        <taxon>Cryptomonadales</taxon>
        <taxon>Hemiselmidaceae</taxon>
        <taxon>Hemiselmis</taxon>
    </lineage>
</organism>
<protein>
    <recommendedName>
        <fullName evidence="3">PDZ domain-containing protein</fullName>
    </recommendedName>
</protein>
<dbReference type="SUPFAM" id="SSF50156">
    <property type="entry name" value="PDZ domain-like"/>
    <property type="match status" value="1"/>
</dbReference>
<accession>A0A7S1DK99</accession>
<dbReference type="AlphaFoldDB" id="A0A7S1DK99"/>
<evidence type="ECO:0000313" key="2">
    <source>
        <dbReference type="EMBL" id="CAD8950954.1"/>
    </source>
</evidence>
<gene>
    <name evidence="2" type="ORF">HAND00432_LOCUS5489</name>
</gene>
<dbReference type="Gene3D" id="2.30.42.10">
    <property type="match status" value="1"/>
</dbReference>
<dbReference type="InterPro" id="IPR036034">
    <property type="entry name" value="PDZ_sf"/>
</dbReference>